<dbReference type="SMART" id="SM01052">
    <property type="entry name" value="CAP_GLY"/>
    <property type="match status" value="1"/>
</dbReference>
<gene>
    <name evidence="5" type="ORF">M011DRAFT_494986</name>
</gene>
<feature type="domain" description="CAP-Gly" evidence="4">
    <location>
        <begin position="24"/>
        <end position="70"/>
    </location>
</feature>
<evidence type="ECO:0000259" key="4">
    <source>
        <dbReference type="PROSITE" id="PS50245"/>
    </source>
</evidence>
<feature type="compositionally biased region" description="Basic and acidic residues" evidence="3">
    <location>
        <begin position="557"/>
        <end position="566"/>
    </location>
</feature>
<reference evidence="5" key="1">
    <citation type="journal article" date="2020" name="Stud. Mycol.">
        <title>101 Dothideomycetes genomes: a test case for predicting lifestyles and emergence of pathogens.</title>
        <authorList>
            <person name="Haridas S."/>
            <person name="Albert R."/>
            <person name="Binder M."/>
            <person name="Bloem J."/>
            <person name="Labutti K."/>
            <person name="Salamov A."/>
            <person name="Andreopoulos B."/>
            <person name="Baker S."/>
            <person name="Barry K."/>
            <person name="Bills G."/>
            <person name="Bluhm B."/>
            <person name="Cannon C."/>
            <person name="Castanera R."/>
            <person name="Culley D."/>
            <person name="Daum C."/>
            <person name="Ezra D."/>
            <person name="Gonzalez J."/>
            <person name="Henrissat B."/>
            <person name="Kuo A."/>
            <person name="Liang C."/>
            <person name="Lipzen A."/>
            <person name="Lutzoni F."/>
            <person name="Magnuson J."/>
            <person name="Mondo S."/>
            <person name="Nolan M."/>
            <person name="Ohm R."/>
            <person name="Pangilinan J."/>
            <person name="Park H.-J."/>
            <person name="Ramirez L."/>
            <person name="Alfaro M."/>
            <person name="Sun H."/>
            <person name="Tritt A."/>
            <person name="Yoshinaga Y."/>
            <person name="Zwiers L.-H."/>
            <person name="Turgeon B."/>
            <person name="Goodwin S."/>
            <person name="Spatafora J."/>
            <person name="Crous P."/>
            <person name="Grigoriev I."/>
        </authorList>
    </citation>
    <scope>NUCLEOTIDE SEQUENCE</scope>
    <source>
        <strain evidence="5">CBS 119925</strain>
    </source>
</reference>
<dbReference type="PROSITE" id="PS50245">
    <property type="entry name" value="CAP_GLY_2"/>
    <property type="match status" value="1"/>
</dbReference>
<keyword evidence="6" id="KW-1185">Reference proteome</keyword>
<name>A0A6A6V733_9PLEO</name>
<dbReference type="PROSITE" id="PS51450">
    <property type="entry name" value="LRR"/>
    <property type="match status" value="1"/>
</dbReference>
<dbReference type="OrthoDB" id="5273213at2759"/>
<dbReference type="Pfam" id="PF01302">
    <property type="entry name" value="CAP_GLY"/>
    <property type="match status" value="1"/>
</dbReference>
<keyword evidence="1" id="KW-0433">Leucine-rich repeat</keyword>
<dbReference type="EMBL" id="MU006577">
    <property type="protein sequence ID" value="KAF2746512.1"/>
    <property type="molecule type" value="Genomic_DNA"/>
</dbReference>
<dbReference type="AlphaFoldDB" id="A0A6A6V733"/>
<dbReference type="InterPro" id="IPR036859">
    <property type="entry name" value="CAP-Gly_dom_sf"/>
</dbReference>
<dbReference type="SUPFAM" id="SSF74924">
    <property type="entry name" value="Cap-Gly domain"/>
    <property type="match status" value="1"/>
</dbReference>
<evidence type="ECO:0000313" key="5">
    <source>
        <dbReference type="EMBL" id="KAF2746512.1"/>
    </source>
</evidence>
<dbReference type="InterPro" id="IPR032675">
    <property type="entry name" value="LRR_dom_sf"/>
</dbReference>
<proteinExistence type="predicted"/>
<accession>A0A6A6V733</accession>
<protein>
    <submittedName>
        <fullName evidence="5">Tubulin-specific chaperone E</fullName>
    </submittedName>
</protein>
<keyword evidence="2" id="KW-0677">Repeat</keyword>
<feature type="compositionally biased region" description="Acidic residues" evidence="3">
    <location>
        <begin position="538"/>
        <end position="556"/>
    </location>
</feature>
<sequence>MSKAFYVGKRLSFDGQLCTVRYHGEVQGTKGEWLGVEWDDASRGKHSGEHAGVKYFECISKSATAASFVRPTRRPDPERSFLEALKAKYVSETINMPKAQMPEQQDRTIRISGKEVEELGFDKIREQLADLKELRIVILDGLCMSRPLARRRETGSDVVGWPEATDIKESCPKITELDLSRNLFEDWREVASICEQLDRLKSLRVDGNRFTSISLCPVEVERCQRAFRNVKSLKLENCLLTWEKIAKITILFPSLTTFSAANNAYDTLSEHYPASTITDLSLEDNEISYISDLHPLTKLPNLQRLILKFNKISDIIRPDATLPTFSPTLKEVDLSYNSIITWSFYHTLETVFPGLTSLRVSHNPLYQSLRAADGRALTAEDGYMLTLARLGNLKTLNFSPISAKERLNAESYYLSLIARELNFSSPEEAARILASHPRYAYLCEEYGEPVINRTAGTLNPNSLAARLIRFTFYLGASAQVFLGQAPSEETSKFETEIPKSCTAYTLLGVVGKHFGISPIKCRLIWETGDWLPAPRDEDTADSDWESDSDGEGADTEDGGKSAREKVMREVEIVPGTRAVGNWVDGMEVTVRVEVR</sequence>
<dbReference type="PANTHER" id="PTHR18849">
    <property type="entry name" value="LEUCINE RICH REPEAT PROTEIN"/>
    <property type="match status" value="1"/>
</dbReference>
<dbReference type="SUPFAM" id="SSF52058">
    <property type="entry name" value="L domain-like"/>
    <property type="match status" value="1"/>
</dbReference>
<organism evidence="5 6">
    <name type="scientific">Sporormia fimetaria CBS 119925</name>
    <dbReference type="NCBI Taxonomy" id="1340428"/>
    <lineage>
        <taxon>Eukaryota</taxon>
        <taxon>Fungi</taxon>
        <taxon>Dikarya</taxon>
        <taxon>Ascomycota</taxon>
        <taxon>Pezizomycotina</taxon>
        <taxon>Dothideomycetes</taxon>
        <taxon>Pleosporomycetidae</taxon>
        <taxon>Pleosporales</taxon>
        <taxon>Sporormiaceae</taxon>
        <taxon>Sporormia</taxon>
    </lineage>
</organism>
<feature type="region of interest" description="Disordered" evidence="3">
    <location>
        <begin position="534"/>
        <end position="566"/>
    </location>
</feature>
<evidence type="ECO:0000256" key="2">
    <source>
        <dbReference type="ARBA" id="ARBA00022737"/>
    </source>
</evidence>
<dbReference type="InterPro" id="IPR000938">
    <property type="entry name" value="CAP-Gly_domain"/>
</dbReference>
<dbReference type="InterPro" id="IPR001611">
    <property type="entry name" value="Leu-rich_rpt"/>
</dbReference>
<dbReference type="Proteomes" id="UP000799440">
    <property type="component" value="Unassembled WGS sequence"/>
</dbReference>
<dbReference type="PANTHER" id="PTHR18849:SF0">
    <property type="entry name" value="CILIA- AND FLAGELLA-ASSOCIATED PROTEIN 410-RELATED"/>
    <property type="match status" value="1"/>
</dbReference>
<dbReference type="Gene3D" id="3.80.10.10">
    <property type="entry name" value="Ribonuclease Inhibitor"/>
    <property type="match status" value="2"/>
</dbReference>
<evidence type="ECO:0000256" key="1">
    <source>
        <dbReference type="ARBA" id="ARBA00022614"/>
    </source>
</evidence>
<evidence type="ECO:0000313" key="6">
    <source>
        <dbReference type="Proteomes" id="UP000799440"/>
    </source>
</evidence>
<evidence type="ECO:0000256" key="3">
    <source>
        <dbReference type="SAM" id="MobiDB-lite"/>
    </source>
</evidence>
<dbReference type="Gene3D" id="2.30.30.190">
    <property type="entry name" value="CAP Gly-rich-like domain"/>
    <property type="match status" value="1"/>
</dbReference>